<proteinExistence type="predicted"/>
<protein>
    <submittedName>
        <fullName evidence="3">WD40 repeat-like protein</fullName>
    </submittedName>
</protein>
<dbReference type="InterPro" id="IPR001680">
    <property type="entry name" value="WD40_rpt"/>
</dbReference>
<comment type="caution">
    <text evidence="3">The sequence shown here is derived from an EMBL/GenBank/DDBJ whole genome shotgun (WGS) entry which is preliminary data.</text>
</comment>
<dbReference type="SUPFAM" id="SSF50978">
    <property type="entry name" value="WD40 repeat-like"/>
    <property type="match status" value="1"/>
</dbReference>
<dbReference type="InterPro" id="IPR057403">
    <property type="entry name" value="Beta-prop_Aladin"/>
</dbReference>
<evidence type="ECO:0000313" key="4">
    <source>
        <dbReference type="Proteomes" id="UP000193498"/>
    </source>
</evidence>
<dbReference type="GO" id="GO:0006913">
    <property type="term" value="P:nucleocytoplasmic transport"/>
    <property type="evidence" value="ECO:0007669"/>
    <property type="project" value="TreeGrafter"/>
</dbReference>
<dbReference type="STRING" id="1314790.A0A1Y1YYG3"/>
<feature type="domain" description="Aladin seven-bladed propeller" evidence="2">
    <location>
        <begin position="129"/>
        <end position="495"/>
    </location>
</feature>
<evidence type="ECO:0000259" key="2">
    <source>
        <dbReference type="Pfam" id="PF25460"/>
    </source>
</evidence>
<dbReference type="InParanoid" id="A0A1Y1YYG3"/>
<dbReference type="PROSITE" id="PS50082">
    <property type="entry name" value="WD_REPEATS_2"/>
    <property type="match status" value="1"/>
</dbReference>
<dbReference type="InterPro" id="IPR015943">
    <property type="entry name" value="WD40/YVTN_repeat-like_dom_sf"/>
</dbReference>
<keyword evidence="4" id="KW-1185">Reference proteome</keyword>
<dbReference type="SMART" id="SM00320">
    <property type="entry name" value="WD40"/>
    <property type="match status" value="5"/>
</dbReference>
<organism evidence="3 4">
    <name type="scientific">Basidiobolus meristosporus CBS 931.73</name>
    <dbReference type="NCBI Taxonomy" id="1314790"/>
    <lineage>
        <taxon>Eukaryota</taxon>
        <taxon>Fungi</taxon>
        <taxon>Fungi incertae sedis</taxon>
        <taxon>Zoopagomycota</taxon>
        <taxon>Entomophthoromycotina</taxon>
        <taxon>Basidiobolomycetes</taxon>
        <taxon>Basidiobolales</taxon>
        <taxon>Basidiobolaceae</taxon>
        <taxon>Basidiobolus</taxon>
    </lineage>
</organism>
<dbReference type="Gene3D" id="2.130.10.10">
    <property type="entry name" value="YVTN repeat-like/Quinoprotein amine dehydrogenase"/>
    <property type="match status" value="2"/>
</dbReference>
<feature type="repeat" description="WD" evidence="1">
    <location>
        <begin position="285"/>
        <end position="326"/>
    </location>
</feature>
<evidence type="ECO:0000313" key="3">
    <source>
        <dbReference type="EMBL" id="ORY02976.1"/>
    </source>
</evidence>
<dbReference type="Pfam" id="PF25460">
    <property type="entry name" value="Beta-prop_Aladin"/>
    <property type="match status" value="1"/>
</dbReference>
<name>A0A1Y1YYG3_9FUNG</name>
<gene>
    <name evidence="3" type="ORF">K493DRAFT_311864</name>
</gene>
<dbReference type="AlphaFoldDB" id="A0A1Y1YYG3"/>
<reference evidence="3 4" key="1">
    <citation type="submission" date="2016-07" db="EMBL/GenBank/DDBJ databases">
        <title>Pervasive Adenine N6-methylation of Active Genes in Fungi.</title>
        <authorList>
            <consortium name="DOE Joint Genome Institute"/>
            <person name="Mondo S.J."/>
            <person name="Dannebaum R.O."/>
            <person name="Kuo R.C."/>
            <person name="Labutti K."/>
            <person name="Haridas S."/>
            <person name="Kuo A."/>
            <person name="Salamov A."/>
            <person name="Ahrendt S.R."/>
            <person name="Lipzen A."/>
            <person name="Sullivan W."/>
            <person name="Andreopoulos W.B."/>
            <person name="Clum A."/>
            <person name="Lindquist E."/>
            <person name="Daum C."/>
            <person name="Ramamoorthy G.K."/>
            <person name="Gryganskyi A."/>
            <person name="Culley D."/>
            <person name="Magnuson J.K."/>
            <person name="James T.Y."/>
            <person name="O'Malley M.A."/>
            <person name="Stajich J.E."/>
            <person name="Spatafora J.W."/>
            <person name="Visel A."/>
            <person name="Grigoriev I.V."/>
        </authorList>
    </citation>
    <scope>NUCLEOTIDE SEQUENCE [LARGE SCALE GENOMIC DNA]</scope>
    <source>
        <strain evidence="3 4">CBS 931.73</strain>
    </source>
</reference>
<dbReference type="OrthoDB" id="10251741at2759"/>
<dbReference type="InterPro" id="IPR045139">
    <property type="entry name" value="Aladin"/>
</dbReference>
<dbReference type="PANTHER" id="PTHR14494:SF0">
    <property type="entry name" value="ALADIN"/>
    <property type="match status" value="1"/>
</dbReference>
<accession>A0A1Y1YYG3</accession>
<dbReference type="Proteomes" id="UP000193498">
    <property type="component" value="Unassembled WGS sequence"/>
</dbReference>
<sequence length="512" mass="56652">MVNFSAQTHLPPDADEVTLGEVNFELLTLRGPQDPNVNKYVRAEGVLYPHIVVPYDVCQPARAVPIQRPLGLKNAPVAVKPWWESKLENVPLWKIGDLIQYGLNMAEEFIEPFKNSFLQPTVELPTDQKSHSPVKAYSWHPYKQMFAVAHRMDVVYVYDMNSEAWFPQGLTHEFQKNITCLEWKPNAGATLAVGTNNGVCLWRLFLDFGEGVAQDPLTATTVPSVPCARESEGARPAWMNFLKYPGHTHISSLSWDPSGQYLATGSAADGSVLIWDVALESAVPLRRIGGGVVTMAWSPNGAYLCVAHTNKVIRIWETKTWESRTLPNLGGLPKSICWSPDSRNLLYSIQGEAIIHIIHLVKPAPFLDFQTSAPQDLTEFSTQTASGSVLTVGGPIRQLALDQTGERLIVSFDGDAEGSELLAIFLVRPTSWLGDTNPLMPSGFIRGPCWGIGEAHSEVESNPKAVTMQFANQFSRGSLLSVCWENGKIGFIPFYFTSESKLRKSNDGLRGW</sequence>
<dbReference type="GO" id="GO:0005643">
    <property type="term" value="C:nuclear pore"/>
    <property type="evidence" value="ECO:0007669"/>
    <property type="project" value="TreeGrafter"/>
</dbReference>
<evidence type="ECO:0000256" key="1">
    <source>
        <dbReference type="PROSITE-ProRule" id="PRU00221"/>
    </source>
</evidence>
<dbReference type="EMBL" id="MCFE01000051">
    <property type="protein sequence ID" value="ORY02976.1"/>
    <property type="molecule type" value="Genomic_DNA"/>
</dbReference>
<dbReference type="PANTHER" id="PTHR14494">
    <property type="entry name" value="ALADIN/ADRACALIN/AAAS"/>
    <property type="match status" value="1"/>
</dbReference>
<dbReference type="InterPro" id="IPR036322">
    <property type="entry name" value="WD40_repeat_dom_sf"/>
</dbReference>
<keyword evidence="1" id="KW-0853">WD repeat</keyword>